<evidence type="ECO:0000313" key="8">
    <source>
        <dbReference type="Proteomes" id="UP001530400"/>
    </source>
</evidence>
<evidence type="ECO:0000259" key="6">
    <source>
        <dbReference type="PROSITE" id="PS51886"/>
    </source>
</evidence>
<feature type="region of interest" description="Disordered" evidence="5">
    <location>
        <begin position="350"/>
        <end position="370"/>
    </location>
</feature>
<dbReference type="Pfam" id="PF07534">
    <property type="entry name" value="TLD"/>
    <property type="match status" value="1"/>
</dbReference>
<keyword evidence="3" id="KW-0496">Mitochondrion</keyword>
<evidence type="ECO:0000256" key="2">
    <source>
        <dbReference type="ARBA" id="ARBA00009540"/>
    </source>
</evidence>
<evidence type="ECO:0000256" key="1">
    <source>
        <dbReference type="ARBA" id="ARBA00004173"/>
    </source>
</evidence>
<dbReference type="AlphaFoldDB" id="A0ABD3N955"/>
<protein>
    <recommendedName>
        <fullName evidence="4">Oxidation resistance protein 1</fullName>
    </recommendedName>
</protein>
<evidence type="ECO:0000256" key="3">
    <source>
        <dbReference type="ARBA" id="ARBA00023128"/>
    </source>
</evidence>
<feature type="region of interest" description="Disordered" evidence="5">
    <location>
        <begin position="1"/>
        <end position="37"/>
    </location>
</feature>
<dbReference type="GO" id="GO:0005739">
    <property type="term" value="C:mitochondrion"/>
    <property type="evidence" value="ECO:0007669"/>
    <property type="project" value="UniProtKB-SubCell"/>
</dbReference>
<dbReference type="PANTHER" id="PTHR23354">
    <property type="entry name" value="NUCLEOLAR PROTEIN 7/ESTROGEN RECEPTOR COACTIVATOR-RELATED"/>
    <property type="match status" value="1"/>
</dbReference>
<dbReference type="PANTHER" id="PTHR23354:SF62">
    <property type="entry name" value="MUSTARD, ISOFORM V"/>
    <property type="match status" value="1"/>
</dbReference>
<dbReference type="PROSITE" id="PS51886">
    <property type="entry name" value="TLDC"/>
    <property type="match status" value="1"/>
</dbReference>
<gene>
    <name evidence="7" type="ORF">ACHAWO_003654</name>
</gene>
<name>A0ABD3N955_9STRA</name>
<dbReference type="Proteomes" id="UP001530400">
    <property type="component" value="Unassembled WGS sequence"/>
</dbReference>
<reference evidence="7 8" key="1">
    <citation type="submission" date="2024-10" db="EMBL/GenBank/DDBJ databases">
        <title>Updated reference genomes for cyclostephanoid diatoms.</title>
        <authorList>
            <person name="Roberts W.R."/>
            <person name="Alverson A.J."/>
        </authorList>
    </citation>
    <scope>NUCLEOTIDE SEQUENCE [LARGE SCALE GENOMIC DNA]</scope>
    <source>
        <strain evidence="7 8">AJA010-31</strain>
    </source>
</reference>
<dbReference type="InterPro" id="IPR006571">
    <property type="entry name" value="TLDc_dom"/>
</dbReference>
<keyword evidence="8" id="KW-1185">Reference proteome</keyword>
<organism evidence="7 8">
    <name type="scientific">Cyclotella atomus</name>
    <dbReference type="NCBI Taxonomy" id="382360"/>
    <lineage>
        <taxon>Eukaryota</taxon>
        <taxon>Sar</taxon>
        <taxon>Stramenopiles</taxon>
        <taxon>Ochrophyta</taxon>
        <taxon>Bacillariophyta</taxon>
        <taxon>Coscinodiscophyceae</taxon>
        <taxon>Thalassiosirophycidae</taxon>
        <taxon>Stephanodiscales</taxon>
        <taxon>Stephanodiscaceae</taxon>
        <taxon>Cyclotella</taxon>
    </lineage>
</organism>
<dbReference type="SMART" id="SM00584">
    <property type="entry name" value="TLDc"/>
    <property type="match status" value="1"/>
</dbReference>
<feature type="domain" description="TLDc" evidence="6">
    <location>
        <begin position="463"/>
        <end position="677"/>
    </location>
</feature>
<feature type="compositionally biased region" description="Polar residues" evidence="5">
    <location>
        <begin position="10"/>
        <end position="28"/>
    </location>
</feature>
<evidence type="ECO:0000256" key="5">
    <source>
        <dbReference type="SAM" id="MobiDB-lite"/>
    </source>
</evidence>
<sequence length="682" mass="76819">MAEVNPTPSPQRVTPTEMIQSNTISEFNTQTDTQRTRARQRWDLVKKVTNSSRGYKLGEGTSMSTAEARFLSMISKNMVHFDNVKYVEEVILPASPKSESRWSKKEESVVDGVLRKVAADMPLEENEKGRRGTGVFHVVKAAVAKERMRKSIAKRLSDLSGREVKFLTALVNSEDVTSAQLEHALDILDNDPMYNPALWEKDEEFAIAVHGEEEIETRRRKTLDRQFKLFDDNVSTRKLDCGAVLDVSRHGRSQNRRRSSVIEASVWKEIDNVLDQSTRSQVLKVGEADRSLEGVKENKENTSSLNIESPLEFTDSSSSHSTMHIKRLSSKAGEAIDPLLSAIPMEELAHAKQTGQKLPSTDCPEEADKKRSYSEELGNMLMQPFLCCGMDRVDINSDEKTIDVVEEDFGSLESKKRYLHLDIAGASKHDTDQLSTWLGAPEDYPILGLEKVDDQGNDPLDPHVLSPLLMKCLRDHLPYALKEENFWLKYSLVRDGASLDVIFKNLRHSRNTVLAIETTKGEVFGSFTGHAWRNNGNNYYGSCDAFVWNLRRRRDEDNCRSLDEYILRESTLDVYPWASKGGNRNVQLSNSKKLFVGGGEPDSEVLASVDRHREGINGKDCEEDGDKIEWGMALALDKDLLFGTSSRCATFGSTPLNGKETESQVFEIGNIEIWVRLVAFIL</sequence>
<dbReference type="EMBL" id="JALLPJ020001264">
    <property type="protein sequence ID" value="KAL3772599.1"/>
    <property type="molecule type" value="Genomic_DNA"/>
</dbReference>
<evidence type="ECO:0000256" key="4">
    <source>
        <dbReference type="ARBA" id="ARBA00040604"/>
    </source>
</evidence>
<comment type="subcellular location">
    <subcellularLocation>
        <location evidence="1">Mitochondrion</location>
    </subcellularLocation>
</comment>
<comment type="caution">
    <text evidence="7">The sequence shown here is derived from an EMBL/GenBank/DDBJ whole genome shotgun (WGS) entry which is preliminary data.</text>
</comment>
<evidence type="ECO:0000313" key="7">
    <source>
        <dbReference type="EMBL" id="KAL3772599.1"/>
    </source>
</evidence>
<proteinExistence type="inferred from homology"/>
<comment type="similarity">
    <text evidence="2">Belongs to the OXR1 family.</text>
</comment>
<accession>A0ABD3N955</accession>